<keyword evidence="6 9" id="KW-1133">Transmembrane helix</keyword>
<keyword evidence="5" id="KW-0448">Lipopolysaccharide biosynthesis</keyword>
<dbReference type="GO" id="GO:0005886">
    <property type="term" value="C:plasma membrane"/>
    <property type="evidence" value="ECO:0007669"/>
    <property type="project" value="TreeGrafter"/>
</dbReference>
<evidence type="ECO:0000259" key="10">
    <source>
        <dbReference type="Pfam" id="PF00535"/>
    </source>
</evidence>
<gene>
    <name evidence="11" type="ORF">KUV50_18940</name>
</gene>
<feature type="domain" description="Glycosyltransferase 2-like" evidence="10">
    <location>
        <begin position="26"/>
        <end position="197"/>
    </location>
</feature>
<dbReference type="PANTHER" id="PTHR48090">
    <property type="entry name" value="UNDECAPRENYL-PHOSPHATE 4-DEOXY-4-FORMAMIDO-L-ARABINOSE TRANSFERASE-RELATED"/>
    <property type="match status" value="1"/>
</dbReference>
<evidence type="ECO:0000256" key="1">
    <source>
        <dbReference type="ARBA" id="ARBA00022475"/>
    </source>
</evidence>
<reference evidence="11" key="1">
    <citation type="submission" date="2021-06" db="EMBL/GenBank/DDBJ databases">
        <title>44 bacteria genomes isolated from Dapeng, Shenzhen.</title>
        <authorList>
            <person name="Zheng W."/>
            <person name="Yu S."/>
            <person name="Huang Y."/>
        </authorList>
    </citation>
    <scope>NUCLEOTIDE SEQUENCE</scope>
    <source>
        <strain evidence="11">DP5N28-2</strain>
    </source>
</reference>
<proteinExistence type="predicted"/>
<evidence type="ECO:0000256" key="4">
    <source>
        <dbReference type="ARBA" id="ARBA00022692"/>
    </source>
</evidence>
<dbReference type="PANTHER" id="PTHR48090:SF3">
    <property type="entry name" value="UNDECAPRENYL-PHOSPHATE 4-DEOXY-4-FORMAMIDO-L-ARABINOSE TRANSFERASE"/>
    <property type="match status" value="1"/>
</dbReference>
<organism evidence="11 12">
    <name type="scientific">Membranihabitans marinus</name>
    <dbReference type="NCBI Taxonomy" id="1227546"/>
    <lineage>
        <taxon>Bacteria</taxon>
        <taxon>Pseudomonadati</taxon>
        <taxon>Bacteroidota</taxon>
        <taxon>Saprospiria</taxon>
        <taxon>Saprospirales</taxon>
        <taxon>Saprospiraceae</taxon>
        <taxon>Membranihabitans</taxon>
    </lineage>
</organism>
<dbReference type="GO" id="GO:0016757">
    <property type="term" value="F:glycosyltransferase activity"/>
    <property type="evidence" value="ECO:0007669"/>
    <property type="project" value="UniProtKB-KW"/>
</dbReference>
<evidence type="ECO:0000256" key="2">
    <source>
        <dbReference type="ARBA" id="ARBA00022676"/>
    </source>
</evidence>
<feature type="region of interest" description="Disordered" evidence="8">
    <location>
        <begin position="1"/>
        <end position="21"/>
    </location>
</feature>
<keyword evidence="12" id="KW-1185">Reference proteome</keyword>
<dbReference type="InterPro" id="IPR001173">
    <property type="entry name" value="Glyco_trans_2-like"/>
</dbReference>
<feature type="transmembrane region" description="Helical" evidence="9">
    <location>
        <begin position="278"/>
        <end position="299"/>
    </location>
</feature>
<dbReference type="AlphaFoldDB" id="A0A953HXX7"/>
<sequence length="375" mass="42227">MKINHNTHNGHAVPERSKQDSHGLVSVIGPCYNERDNIEPFILSLKAVLDHEKYDYEILMVNDGSTDGTAEKLEELRGEHPCLRVVHLVRNFGQQGAMLAGIVEARGAVLVTMDTDLQHPAATIPEMIRQWEEGMDVVYALPAHQVSKQSSLQTGQLSLFKSYTSRIYQSLIGRLQEPGHTYISTDFRLFDQEVAEVIRQLPEKNLYLRNVFAWLCPLSASAVHTTPPEVRIILRSVCIPYRLGRRQHGDTNYTPGQLIRLAIQGVTNGGIRPLRAGVLAGGLSLAVSFLLIMVQLLYHGITWTTWSGWEILLIAGLFFGSIQLLIMCLIGEYIGKIFLQCQGRPPYLHRNPLQENKRKIWSECKESIPLSLQKD</sequence>
<evidence type="ECO:0000256" key="6">
    <source>
        <dbReference type="ARBA" id="ARBA00022989"/>
    </source>
</evidence>
<dbReference type="RefSeq" id="WP_222581785.1">
    <property type="nucleotide sequence ID" value="NZ_JAHVHU010000027.1"/>
</dbReference>
<keyword evidence="7 9" id="KW-0472">Membrane</keyword>
<dbReference type="CDD" id="cd04187">
    <property type="entry name" value="DPM1_like_bac"/>
    <property type="match status" value="1"/>
</dbReference>
<dbReference type="Pfam" id="PF00535">
    <property type="entry name" value="Glycos_transf_2"/>
    <property type="match status" value="1"/>
</dbReference>
<evidence type="ECO:0000256" key="8">
    <source>
        <dbReference type="SAM" id="MobiDB-lite"/>
    </source>
</evidence>
<keyword evidence="3" id="KW-0808">Transferase</keyword>
<evidence type="ECO:0000313" key="12">
    <source>
        <dbReference type="Proteomes" id="UP000753961"/>
    </source>
</evidence>
<comment type="caution">
    <text evidence="11">The sequence shown here is derived from an EMBL/GenBank/DDBJ whole genome shotgun (WGS) entry which is preliminary data.</text>
</comment>
<dbReference type="EMBL" id="JAHVHU010000027">
    <property type="protein sequence ID" value="MBY5960235.1"/>
    <property type="molecule type" value="Genomic_DNA"/>
</dbReference>
<keyword evidence="2" id="KW-0328">Glycosyltransferase</keyword>
<evidence type="ECO:0000256" key="9">
    <source>
        <dbReference type="SAM" id="Phobius"/>
    </source>
</evidence>
<dbReference type="Proteomes" id="UP000753961">
    <property type="component" value="Unassembled WGS sequence"/>
</dbReference>
<dbReference type="GO" id="GO:0009103">
    <property type="term" value="P:lipopolysaccharide biosynthetic process"/>
    <property type="evidence" value="ECO:0007669"/>
    <property type="project" value="UniProtKB-KW"/>
</dbReference>
<name>A0A953HXX7_9BACT</name>
<dbReference type="Gene3D" id="3.90.550.10">
    <property type="entry name" value="Spore Coat Polysaccharide Biosynthesis Protein SpsA, Chain A"/>
    <property type="match status" value="1"/>
</dbReference>
<dbReference type="InterPro" id="IPR050256">
    <property type="entry name" value="Glycosyltransferase_2"/>
</dbReference>
<evidence type="ECO:0000256" key="5">
    <source>
        <dbReference type="ARBA" id="ARBA00022985"/>
    </source>
</evidence>
<protein>
    <submittedName>
        <fullName evidence="11">Glycosyltransferase family 2 protein</fullName>
    </submittedName>
</protein>
<evidence type="ECO:0000256" key="7">
    <source>
        <dbReference type="ARBA" id="ARBA00023136"/>
    </source>
</evidence>
<accession>A0A953HXX7</accession>
<feature type="transmembrane region" description="Helical" evidence="9">
    <location>
        <begin position="311"/>
        <end position="334"/>
    </location>
</feature>
<keyword evidence="4 9" id="KW-0812">Transmembrane</keyword>
<evidence type="ECO:0000256" key="3">
    <source>
        <dbReference type="ARBA" id="ARBA00022679"/>
    </source>
</evidence>
<evidence type="ECO:0000313" key="11">
    <source>
        <dbReference type="EMBL" id="MBY5960235.1"/>
    </source>
</evidence>
<dbReference type="InterPro" id="IPR029044">
    <property type="entry name" value="Nucleotide-diphossugar_trans"/>
</dbReference>
<keyword evidence="1" id="KW-1003">Cell membrane</keyword>
<dbReference type="SUPFAM" id="SSF53448">
    <property type="entry name" value="Nucleotide-diphospho-sugar transferases"/>
    <property type="match status" value="1"/>
</dbReference>